<dbReference type="VEuPathDB" id="VectorBase:ASTEI11538"/>
<reference evidence="2" key="1">
    <citation type="journal article" date="2014" name="Genome Biol.">
        <title>Genome analysis of a major urban malaria vector mosquito, Anopheles stephensi.</title>
        <authorList>
            <person name="Jiang X."/>
            <person name="Peery A."/>
            <person name="Hall A.B."/>
            <person name="Sharma A."/>
            <person name="Chen X.G."/>
            <person name="Waterhouse R.M."/>
            <person name="Komissarov A."/>
            <person name="Riehle M.M."/>
            <person name="Shouche Y."/>
            <person name="Sharakhova M.V."/>
            <person name="Lawson D."/>
            <person name="Pakpour N."/>
            <person name="Arensburger P."/>
            <person name="Davidson V.L."/>
            <person name="Eiglmeier K."/>
            <person name="Emrich S."/>
            <person name="George P."/>
            <person name="Kennedy R.C."/>
            <person name="Mane S.P."/>
            <person name="Maslen G."/>
            <person name="Oringanje C."/>
            <person name="Qi Y."/>
            <person name="Settlage R."/>
            <person name="Tojo M."/>
            <person name="Tubio J.M."/>
            <person name="Unger M.F."/>
            <person name="Wang B."/>
            <person name="Vernick K.D."/>
            <person name="Ribeiro J.M."/>
            <person name="James A.A."/>
            <person name="Michel K."/>
            <person name="Riehle M.A."/>
            <person name="Luckhart S."/>
            <person name="Sharakhov I.V."/>
            <person name="Tu Z."/>
        </authorList>
    </citation>
    <scope>NUCLEOTIDE SEQUENCE [LARGE SCALE GENOMIC DNA]</scope>
    <source>
        <strain evidence="2">Indian</strain>
    </source>
</reference>
<proteinExistence type="predicted"/>
<accession>A0A182YSV2</accession>
<name>A0A182YSV2_ANOST</name>
<evidence type="ECO:0000313" key="2">
    <source>
        <dbReference type="Proteomes" id="UP000076408"/>
    </source>
</evidence>
<dbReference type="VEuPathDB" id="VectorBase:ASTEI20_042092"/>
<dbReference type="AlphaFoldDB" id="A0A182YSV2"/>
<dbReference type="EnsemblMetazoa" id="ASTEI11538-RA">
    <property type="protein sequence ID" value="ASTEI11538-PA"/>
    <property type="gene ID" value="ASTEI11538"/>
</dbReference>
<evidence type="ECO:0000313" key="1">
    <source>
        <dbReference type="EnsemblMetazoa" id="ASTEI11538-PA"/>
    </source>
</evidence>
<reference evidence="1" key="2">
    <citation type="submission" date="2020-05" db="UniProtKB">
        <authorList>
            <consortium name="EnsemblMetazoa"/>
        </authorList>
    </citation>
    <scope>IDENTIFICATION</scope>
    <source>
        <strain evidence="1">Indian</strain>
    </source>
</reference>
<dbReference type="InterPro" id="IPR008042">
    <property type="entry name" value="Retrotrans_Pao"/>
</dbReference>
<sequence>MLWEPASDTLRYNIDLKPATATVQLTRRTLLSLIARIYDPLGLAGPVVTLAKVFMQKLWTLRNADGTAFNWDQELPPDIQLLMLFLAGQYGRTPLDKGTTTKMERFRRQQGFKNSGCYEANYVEPCTWTRKSCRLYISRITRNRTPRIRFVVEWTVMVIIISERLASIKLLF</sequence>
<organism evidence="1 2">
    <name type="scientific">Anopheles stephensi</name>
    <name type="common">Indo-Pakistan malaria mosquito</name>
    <dbReference type="NCBI Taxonomy" id="30069"/>
    <lineage>
        <taxon>Eukaryota</taxon>
        <taxon>Metazoa</taxon>
        <taxon>Ecdysozoa</taxon>
        <taxon>Arthropoda</taxon>
        <taxon>Hexapoda</taxon>
        <taxon>Insecta</taxon>
        <taxon>Pterygota</taxon>
        <taxon>Neoptera</taxon>
        <taxon>Endopterygota</taxon>
        <taxon>Diptera</taxon>
        <taxon>Nematocera</taxon>
        <taxon>Culicoidea</taxon>
        <taxon>Culicidae</taxon>
        <taxon>Anophelinae</taxon>
        <taxon>Anopheles</taxon>
    </lineage>
</organism>
<dbReference type="Pfam" id="PF05380">
    <property type="entry name" value="Peptidase_A17"/>
    <property type="match status" value="1"/>
</dbReference>
<keyword evidence="2" id="KW-1185">Reference proteome</keyword>
<dbReference type="Proteomes" id="UP000076408">
    <property type="component" value="Unassembled WGS sequence"/>
</dbReference>
<dbReference type="STRING" id="30069.A0A182YSV2"/>
<protein>
    <submittedName>
        <fullName evidence="1">Uncharacterized protein</fullName>
    </submittedName>
</protein>